<feature type="transmembrane region" description="Helical" evidence="1">
    <location>
        <begin position="191"/>
        <end position="212"/>
    </location>
</feature>
<dbReference type="EMBL" id="FNFY01000006">
    <property type="protein sequence ID" value="SDK63669.1"/>
    <property type="molecule type" value="Genomic_DNA"/>
</dbReference>
<feature type="transmembrane region" description="Helical" evidence="1">
    <location>
        <begin position="31"/>
        <end position="54"/>
    </location>
</feature>
<evidence type="ECO:0008006" key="4">
    <source>
        <dbReference type="Google" id="ProtNLM"/>
    </source>
</evidence>
<keyword evidence="1" id="KW-0812">Transmembrane</keyword>
<dbReference type="Proteomes" id="UP000199008">
    <property type="component" value="Unassembled WGS sequence"/>
</dbReference>
<feature type="transmembrane region" description="Helical" evidence="1">
    <location>
        <begin position="159"/>
        <end position="179"/>
    </location>
</feature>
<evidence type="ECO:0000256" key="1">
    <source>
        <dbReference type="SAM" id="Phobius"/>
    </source>
</evidence>
<protein>
    <recommendedName>
        <fullName evidence="4">Yip1 domain-containing protein</fullName>
    </recommendedName>
</protein>
<accession>A0A1G9DIH3</accession>
<dbReference type="AlphaFoldDB" id="A0A1G9DIH3"/>
<reference evidence="3" key="1">
    <citation type="submission" date="2016-10" db="EMBL/GenBank/DDBJ databases">
        <authorList>
            <person name="Varghese N."/>
            <person name="Submissions S."/>
        </authorList>
    </citation>
    <scope>NUCLEOTIDE SEQUENCE [LARGE SCALE GENOMIC DNA]</scope>
    <source>
        <strain evidence="3">CGMCC 1.8895</strain>
    </source>
</reference>
<proteinExistence type="predicted"/>
<keyword evidence="1" id="KW-0472">Membrane</keyword>
<feature type="transmembrane region" description="Helical" evidence="1">
    <location>
        <begin position="128"/>
        <end position="147"/>
    </location>
</feature>
<evidence type="ECO:0000313" key="3">
    <source>
        <dbReference type="Proteomes" id="UP000199008"/>
    </source>
</evidence>
<keyword evidence="1" id="KW-1133">Transmembrane helix</keyword>
<gene>
    <name evidence="2" type="ORF">SAMN05216216_10617</name>
</gene>
<feature type="transmembrane region" description="Helical" evidence="1">
    <location>
        <begin position="74"/>
        <end position="107"/>
    </location>
</feature>
<evidence type="ECO:0000313" key="2">
    <source>
        <dbReference type="EMBL" id="SDK63669.1"/>
    </source>
</evidence>
<name>A0A1G9DIH3_9BACL</name>
<keyword evidence="3" id="KW-1185">Reference proteome</keyword>
<organism evidence="2 3">
    <name type="scientific">Lacicoccus qingdaonensis</name>
    <dbReference type="NCBI Taxonomy" id="576118"/>
    <lineage>
        <taxon>Bacteria</taxon>
        <taxon>Bacillati</taxon>
        <taxon>Bacillota</taxon>
        <taxon>Bacilli</taxon>
        <taxon>Bacillales</taxon>
        <taxon>Salinicoccaceae</taxon>
        <taxon>Lacicoccus</taxon>
    </lineage>
</organism>
<sequence>MDNENEVRIHFLTYLKHIFITPTANILNNTYVFWMWSLFVLLIATPLMTIGGLLLRVETVLEALTGQHDDYGALIYLVEFFLLYFLVYVIIFGLPLLMFNMLIIYFFNKAFSRRPSSFQKVLSDFTNVWTQSYVLFYLGSVSFLAGAHLHNSLLHGAALFLYVLCGVTFILGSIVMMQFYFRHAHKLKFTLLYVVSFLTFAAVYVFIILQFFL</sequence>